<dbReference type="Gene3D" id="1.10.268.10">
    <property type="entry name" value="Topoisomerase, domain 3"/>
    <property type="match status" value="1"/>
</dbReference>
<dbReference type="SMART" id="SM00434">
    <property type="entry name" value="TOP4c"/>
    <property type="match status" value="1"/>
</dbReference>
<dbReference type="InterPro" id="IPR013758">
    <property type="entry name" value="Topo_IIA_A/C_ab"/>
</dbReference>
<feature type="domain" description="Topo IIA-type catalytic" evidence="7">
    <location>
        <begin position="53"/>
        <end position="451"/>
    </location>
</feature>
<organism evidence="8 9">
    <name type="scientific">Rufibacter latericius</name>
    <dbReference type="NCBI Taxonomy" id="2487040"/>
    <lineage>
        <taxon>Bacteria</taxon>
        <taxon>Pseudomonadati</taxon>
        <taxon>Bacteroidota</taxon>
        <taxon>Cytophagia</taxon>
        <taxon>Cytophagales</taxon>
        <taxon>Hymenobacteraceae</taxon>
        <taxon>Rufibacter</taxon>
    </lineage>
</organism>
<gene>
    <name evidence="8" type="ORF">EFB08_11980</name>
</gene>
<sequence length="917" mass="103399">MLNEELENENENSLELDAQLEGEETIHEISSVSGLYENWFLDYASYVILERAVPALEDGFKPVQRRIMHAMKEMDDGRFNKVANVIGQTMQYHPHGDASIGDAIVNLGQKDLLIETQGNWGDVRTGDSAAAPRYIEARLTKFALDVVFNAQTTEWQLSYDGRKNEPVTLPVKFPLLLAQGVEGIAVGLSTKIMPHNFRELIKGSIDVLKGRKTTLLPDFPTGGLADFTNYNGGGRGGKIRLRATIEKVDKSLLIIRDVPYGTTTTALMDSIVKASENNKIKIKKVVDNTAAEVEIQVHIPPGISPDLTIDALYAFTDCEISISPNTCVIIEDKPRFLNVDELLRMSTGKTVRLLERELEIKLGELEDRWHNSSLEKIFIENRIYRDIEECETWEAVLEAIDKGLEPHKPLLRREVTQDDIIRLTEIKIKRISKFDSFKADEYIKKLEDEMAEVADNLANLVRYAISYFEGLLAKYGKNKERKTQIRTFDVVSAQKVAVANQKLYVNRKDGFVGYGLKKDEFVCDCSDMDDIIAIRKDGKFMVSKISDKIFMGKDIIHVGVYNKNDEHMVYNMIYVDGKTGISFAKRFAVTSITRDKEYDLTKGEKNSKVVYLTANPNSESEVVSITLQPASTARVKLFDFDFAELLIKGKGSQGNIVTKHPIKKVVQKALGESTRGGREIYYDEVIGRLNTENRGRYLGSFNTDDSILVIYKDGSYELTSFDVSNHYDVPNIELIHKFSPELVVSAVYTEGETKVTYVKRFVVETSTIGKRFIFISESKGSKLLAASVHPEPKAEIKFQRDKKSDKETENLLLSDFIDVKGWRAMGNKLNYFKIFGVTIQKEEEVELTKVKSSTKVIKTVKVEPLLVQDVSASFSTGEEVVLEIDNIKPVLDLAVETEQNGEGLKPAQKPKKQLNLF</sequence>
<dbReference type="Pfam" id="PF00521">
    <property type="entry name" value="DNA_topoisoIV"/>
    <property type="match status" value="1"/>
</dbReference>
<dbReference type="RefSeq" id="WP_123127207.1">
    <property type="nucleotide sequence ID" value="NZ_RJJD01000007.1"/>
</dbReference>
<keyword evidence="5 6" id="KW-0413">Isomerase</keyword>
<dbReference type="EMBL" id="RJJD01000007">
    <property type="protein sequence ID" value="RNI26528.1"/>
    <property type="molecule type" value="Genomic_DNA"/>
</dbReference>
<dbReference type="Gene3D" id="3.30.1360.40">
    <property type="match status" value="1"/>
</dbReference>
<proteinExistence type="inferred from homology"/>
<evidence type="ECO:0000313" key="8">
    <source>
        <dbReference type="EMBL" id="RNI26528.1"/>
    </source>
</evidence>
<reference evidence="8 9" key="1">
    <citation type="submission" date="2018-11" db="EMBL/GenBank/DDBJ databases">
        <title>Rufibacter latericius sp. nov., isolated from water in Baiyang Lake.</title>
        <authorList>
            <person name="Yang Y."/>
        </authorList>
    </citation>
    <scope>NUCLEOTIDE SEQUENCE [LARGE SCALE GENOMIC DNA]</scope>
    <source>
        <strain evidence="8 9">R-22-1c-1</strain>
    </source>
</reference>
<dbReference type="GO" id="GO:0006265">
    <property type="term" value="P:DNA topological change"/>
    <property type="evidence" value="ECO:0007669"/>
    <property type="project" value="UniProtKB-UniRule"/>
</dbReference>
<dbReference type="PROSITE" id="PS52040">
    <property type="entry name" value="TOPO_IIA"/>
    <property type="match status" value="1"/>
</dbReference>
<dbReference type="Gene3D" id="3.90.199.10">
    <property type="entry name" value="Topoisomerase II, domain 5"/>
    <property type="match status" value="1"/>
</dbReference>
<comment type="caution">
    <text evidence="8">The sequence shown here is derived from an EMBL/GenBank/DDBJ whole genome shotgun (WGS) entry which is preliminary data.</text>
</comment>
<evidence type="ECO:0000256" key="6">
    <source>
        <dbReference type="PROSITE-ProRule" id="PRU01384"/>
    </source>
</evidence>
<evidence type="ECO:0000259" key="7">
    <source>
        <dbReference type="PROSITE" id="PS52040"/>
    </source>
</evidence>
<dbReference type="InterPro" id="IPR013760">
    <property type="entry name" value="Topo_IIA-like_dom_sf"/>
</dbReference>
<dbReference type="InterPro" id="IPR013757">
    <property type="entry name" value="Topo_IIA_A_a_sf"/>
</dbReference>
<evidence type="ECO:0000256" key="2">
    <source>
        <dbReference type="ARBA" id="ARBA00008263"/>
    </source>
</evidence>
<evidence type="ECO:0000313" key="9">
    <source>
        <dbReference type="Proteomes" id="UP000272117"/>
    </source>
</evidence>
<dbReference type="NCBIfam" id="NF007209">
    <property type="entry name" value="PRK09631.1"/>
    <property type="match status" value="1"/>
</dbReference>
<dbReference type="PANTHER" id="PTHR43493">
    <property type="entry name" value="DNA GYRASE/TOPOISOMERASE SUBUNIT A"/>
    <property type="match status" value="1"/>
</dbReference>
<dbReference type="InterPro" id="IPR002205">
    <property type="entry name" value="Topo_IIA_dom_A"/>
</dbReference>
<dbReference type="NCBIfam" id="NF009397">
    <property type="entry name" value="PRK12758.1"/>
    <property type="match status" value="1"/>
</dbReference>
<evidence type="ECO:0000256" key="1">
    <source>
        <dbReference type="ARBA" id="ARBA00000185"/>
    </source>
</evidence>
<evidence type="ECO:0000256" key="3">
    <source>
        <dbReference type="ARBA" id="ARBA00023029"/>
    </source>
</evidence>
<comment type="catalytic activity">
    <reaction evidence="1 6">
        <text>ATP-dependent breakage, passage and rejoining of double-stranded DNA.</text>
        <dbReference type="EC" id="5.6.2.2"/>
    </reaction>
</comment>
<dbReference type="AlphaFoldDB" id="A0A3M9MPB4"/>
<protein>
    <submittedName>
        <fullName evidence="8">DNA gyrase/topoisomerase IV subunit A</fullName>
    </submittedName>
</protein>
<dbReference type="PANTHER" id="PTHR43493:SF5">
    <property type="entry name" value="DNA GYRASE SUBUNIT A, CHLOROPLASTIC_MITOCHONDRIAL"/>
    <property type="match status" value="1"/>
</dbReference>
<keyword evidence="3 6" id="KW-0799">Topoisomerase</keyword>
<keyword evidence="4 6" id="KW-0238">DNA-binding</keyword>
<dbReference type="Proteomes" id="UP000272117">
    <property type="component" value="Unassembled WGS sequence"/>
</dbReference>
<name>A0A3M9MPB4_9BACT</name>
<dbReference type="SUPFAM" id="SSF56719">
    <property type="entry name" value="Type II DNA topoisomerase"/>
    <property type="match status" value="1"/>
</dbReference>
<feature type="active site" description="O-(5'-phospho-DNA)-tyrosine intermediate" evidence="6">
    <location>
        <position position="134"/>
    </location>
</feature>
<evidence type="ECO:0000256" key="4">
    <source>
        <dbReference type="ARBA" id="ARBA00023125"/>
    </source>
</evidence>
<dbReference type="GO" id="GO:0003677">
    <property type="term" value="F:DNA binding"/>
    <property type="evidence" value="ECO:0007669"/>
    <property type="project" value="UniProtKB-UniRule"/>
</dbReference>
<comment type="similarity">
    <text evidence="2">Belongs to the type II topoisomerase GyrA/ParC subunit family.</text>
</comment>
<dbReference type="GO" id="GO:0003918">
    <property type="term" value="F:DNA topoisomerase type II (double strand cut, ATP-hydrolyzing) activity"/>
    <property type="evidence" value="ECO:0007669"/>
    <property type="project" value="UniProtKB-EC"/>
</dbReference>
<evidence type="ECO:0000256" key="5">
    <source>
        <dbReference type="ARBA" id="ARBA00023235"/>
    </source>
</evidence>
<keyword evidence="9" id="KW-1185">Reference proteome</keyword>
<accession>A0A3M9MPB4</accession>
<dbReference type="InterPro" id="IPR050220">
    <property type="entry name" value="Type_II_DNA_Topoisomerases"/>
</dbReference>
<dbReference type="OrthoDB" id="9806486at2"/>
<dbReference type="GO" id="GO:0009330">
    <property type="term" value="C:DNA topoisomerase type II (double strand cut, ATP-hydrolyzing) complex"/>
    <property type="evidence" value="ECO:0007669"/>
    <property type="project" value="TreeGrafter"/>
</dbReference>
<dbReference type="GO" id="GO:0005524">
    <property type="term" value="F:ATP binding"/>
    <property type="evidence" value="ECO:0007669"/>
    <property type="project" value="InterPro"/>
</dbReference>
<dbReference type="GO" id="GO:0005737">
    <property type="term" value="C:cytoplasm"/>
    <property type="evidence" value="ECO:0007669"/>
    <property type="project" value="TreeGrafter"/>
</dbReference>